<gene>
    <name evidence="3" type="ORF">E1298_16590</name>
</gene>
<proteinExistence type="predicted"/>
<evidence type="ECO:0008006" key="5">
    <source>
        <dbReference type="Google" id="ProtNLM"/>
    </source>
</evidence>
<evidence type="ECO:0000256" key="2">
    <source>
        <dbReference type="SAM" id="MobiDB-lite"/>
    </source>
</evidence>
<dbReference type="EMBL" id="SMKU01000075">
    <property type="protein sequence ID" value="TDD87109.1"/>
    <property type="molecule type" value="Genomic_DNA"/>
</dbReference>
<dbReference type="RefSeq" id="WP_131894147.1">
    <property type="nucleotide sequence ID" value="NZ_SMKU01000075.1"/>
</dbReference>
<sequence>MRPAVPASRQRSRRRPNDFRELIAEDAFIDWSSEMQRWTKLNDRQLDVLRRIDTGTDPVTHRDHDLAHTVYALRRRGLVTTPVEDGAWRAEITKAGRYYLEHGRFSETAETPRPLVKQPIVTADALVRQLREEGTVRVLRPDERTRAAYRKVIHAIKQGGLLPEGFELLHTGRSSGDLIVRLSDGSPEAQTEWNRIRLGARDLVTDPAGLAAMLETHPEILQVSEREWPRALQIVGSLAGEAEQHGLQLALSRKRKPRGLFLQLDGGHRFDVALSEEHEETELVPDVPHKQRRRPYSWQRVEAEIISKPTGRLRLALTVHHGKDETWTDNSKSRLEARLPDIVKKAEEAAKDAEHRRRQAEREYAEFLVELDREEAETEARWRAAMARATQRATEEHRLRVLTTLREGWNSAREIRELCDALDAANTGHTNVAETAQIRSWLDWARALADRLDPVKNLPRLAGAQFEFEPQPDDLRPYLGDWSPEGPHQEYRRPNPGTQQSVSDLYREGWRYGRPGRAQWWRR</sequence>
<evidence type="ECO:0000256" key="1">
    <source>
        <dbReference type="SAM" id="Coils"/>
    </source>
</evidence>
<comment type="caution">
    <text evidence="3">The sequence shown here is derived from an EMBL/GenBank/DDBJ whole genome shotgun (WGS) entry which is preliminary data.</text>
</comment>
<evidence type="ECO:0000313" key="4">
    <source>
        <dbReference type="Proteomes" id="UP000294513"/>
    </source>
</evidence>
<dbReference type="OrthoDB" id="3989267at2"/>
<keyword evidence="1" id="KW-0175">Coiled coil</keyword>
<protein>
    <recommendedName>
        <fullName evidence="5">PE-PGRS family protein</fullName>
    </recommendedName>
</protein>
<feature type="region of interest" description="Disordered" evidence="2">
    <location>
        <begin position="481"/>
        <end position="506"/>
    </location>
</feature>
<organism evidence="3 4">
    <name type="scientific">Actinomadura rubrisoli</name>
    <dbReference type="NCBI Taxonomy" id="2530368"/>
    <lineage>
        <taxon>Bacteria</taxon>
        <taxon>Bacillati</taxon>
        <taxon>Actinomycetota</taxon>
        <taxon>Actinomycetes</taxon>
        <taxon>Streptosporangiales</taxon>
        <taxon>Thermomonosporaceae</taxon>
        <taxon>Actinomadura</taxon>
    </lineage>
</organism>
<feature type="coiled-coil region" evidence="1">
    <location>
        <begin position="343"/>
        <end position="377"/>
    </location>
</feature>
<evidence type="ECO:0000313" key="3">
    <source>
        <dbReference type="EMBL" id="TDD87109.1"/>
    </source>
</evidence>
<name>A0A4R5BMP6_9ACTN</name>
<keyword evidence="4" id="KW-1185">Reference proteome</keyword>
<reference evidence="3 4" key="1">
    <citation type="submission" date="2019-03" db="EMBL/GenBank/DDBJ databases">
        <title>Draft genome sequences of novel Actinobacteria.</title>
        <authorList>
            <person name="Sahin N."/>
            <person name="Ay H."/>
            <person name="Saygin H."/>
        </authorList>
    </citation>
    <scope>NUCLEOTIDE SEQUENCE [LARGE SCALE GENOMIC DNA]</scope>
    <source>
        <strain evidence="3 4">H3C3</strain>
    </source>
</reference>
<dbReference type="AlphaFoldDB" id="A0A4R5BMP6"/>
<accession>A0A4R5BMP6</accession>
<dbReference type="Proteomes" id="UP000294513">
    <property type="component" value="Unassembled WGS sequence"/>
</dbReference>